<proteinExistence type="predicted"/>
<accession>A0A8T0NQI0</accession>
<keyword evidence="2" id="KW-1185">Reference proteome</keyword>
<evidence type="ECO:0000313" key="1">
    <source>
        <dbReference type="EMBL" id="KAG2550272.1"/>
    </source>
</evidence>
<organism evidence="1 2">
    <name type="scientific">Panicum virgatum</name>
    <name type="common">Blackwell switchgrass</name>
    <dbReference type="NCBI Taxonomy" id="38727"/>
    <lineage>
        <taxon>Eukaryota</taxon>
        <taxon>Viridiplantae</taxon>
        <taxon>Streptophyta</taxon>
        <taxon>Embryophyta</taxon>
        <taxon>Tracheophyta</taxon>
        <taxon>Spermatophyta</taxon>
        <taxon>Magnoliopsida</taxon>
        <taxon>Liliopsida</taxon>
        <taxon>Poales</taxon>
        <taxon>Poaceae</taxon>
        <taxon>PACMAD clade</taxon>
        <taxon>Panicoideae</taxon>
        <taxon>Panicodae</taxon>
        <taxon>Paniceae</taxon>
        <taxon>Panicinae</taxon>
        <taxon>Panicum</taxon>
        <taxon>Panicum sect. Hiantes</taxon>
    </lineage>
</organism>
<gene>
    <name evidence="1" type="ORF">PVAP13_9KG235126</name>
</gene>
<sequence>MLNTCNEVKRSELAHDCLCGCRLLIFGGCLRRRHRSIKSGSAAGWLEEPMGWDGSLVARRRCGCAPVVRRLVRPMTSCRRATSQPSDSERGSCCPPRRRWQRHCRTGEARRWHGRDVRRGAPAAGWRPPTILTELVGSGHLCWSIFFTAPRSTACSASCIHHRQAVMPAGWI</sequence>
<reference evidence="1" key="1">
    <citation type="submission" date="2020-05" db="EMBL/GenBank/DDBJ databases">
        <title>WGS assembly of Panicum virgatum.</title>
        <authorList>
            <person name="Lovell J.T."/>
            <person name="Jenkins J."/>
            <person name="Shu S."/>
            <person name="Juenger T.E."/>
            <person name="Schmutz J."/>
        </authorList>
    </citation>
    <scope>NUCLEOTIDE SEQUENCE</scope>
    <source>
        <strain evidence="1">AP13</strain>
    </source>
</reference>
<dbReference type="Proteomes" id="UP000823388">
    <property type="component" value="Chromosome 9K"/>
</dbReference>
<protein>
    <submittedName>
        <fullName evidence="1">Uncharacterized protein</fullName>
    </submittedName>
</protein>
<evidence type="ECO:0000313" key="2">
    <source>
        <dbReference type="Proteomes" id="UP000823388"/>
    </source>
</evidence>
<comment type="caution">
    <text evidence="1">The sequence shown here is derived from an EMBL/GenBank/DDBJ whole genome shotgun (WGS) entry which is preliminary data.</text>
</comment>
<dbReference type="EMBL" id="CM029053">
    <property type="protein sequence ID" value="KAG2550272.1"/>
    <property type="molecule type" value="Genomic_DNA"/>
</dbReference>
<dbReference type="AlphaFoldDB" id="A0A8T0NQI0"/>
<name>A0A8T0NQI0_PANVG</name>